<sequence length="425" mass="45174">MGGSSSGGHEGSGSRYPGLGVGRATEKRKAKDGGGGEEPKSRRKSFSRFLKERNEREREREPSHSPGSPFLVVDTPPKAPPPTPTPAPGRSFMSSVSRISLVGRHKRSKSGAVLGDVPPSPSTAFFRNPNAGQELVPPVPYSVPPLPGSASASTSQLSLKLPSSSSALNLPVPVLPKKSTAGRRIVSNSSQNSLVHPPSTASSVSRSSAHQGRASEDGKRRPSISGGRRSLDFDVKLFQAGVKQAAKQEPVEEIEDNSKTSSKGTRHPNALPPSPPIPLLPPIELHPPSPPNMIKPASAHAPSKSDSQQTRKVSPLARSSGVPPVVVGFSASSRRSLSVIQGYEHARVFDMLKMVGQKRLSQNGTFYSFAGASNRKAAFLRSAVGVAVLLPNQAIPCAVGRLWLSEINLHKWMEIKERTSEGNRL</sequence>
<feature type="region of interest" description="Disordered" evidence="1">
    <location>
        <begin position="1"/>
        <end position="230"/>
    </location>
</feature>
<feature type="compositionally biased region" description="Pro residues" evidence="1">
    <location>
        <begin position="270"/>
        <end position="293"/>
    </location>
</feature>
<accession>A0A8H4VLY6</accession>
<feature type="compositionally biased region" description="Gly residues" evidence="1">
    <location>
        <begin position="1"/>
        <end position="11"/>
    </location>
</feature>
<feature type="region of interest" description="Disordered" evidence="1">
    <location>
        <begin position="244"/>
        <end position="322"/>
    </location>
</feature>
<feature type="compositionally biased region" description="Low complexity" evidence="1">
    <location>
        <begin position="153"/>
        <end position="176"/>
    </location>
</feature>
<reference evidence="2 3" key="1">
    <citation type="submission" date="2019-12" db="EMBL/GenBank/DDBJ databases">
        <authorList>
            <person name="Floudas D."/>
            <person name="Bentzer J."/>
            <person name="Ahren D."/>
            <person name="Johansson T."/>
            <person name="Persson P."/>
            <person name="Tunlid A."/>
        </authorList>
    </citation>
    <scope>NUCLEOTIDE SEQUENCE [LARGE SCALE GENOMIC DNA]</scope>
    <source>
        <strain evidence="2 3">CBS 102.39</strain>
    </source>
</reference>
<dbReference type="Proteomes" id="UP000521872">
    <property type="component" value="Unassembled WGS sequence"/>
</dbReference>
<dbReference type="AlphaFoldDB" id="A0A8H4VLY6"/>
<feature type="compositionally biased region" description="Pro residues" evidence="1">
    <location>
        <begin position="137"/>
        <end position="147"/>
    </location>
</feature>
<organism evidence="2 3">
    <name type="scientific">Agrocybe pediades</name>
    <dbReference type="NCBI Taxonomy" id="84607"/>
    <lineage>
        <taxon>Eukaryota</taxon>
        <taxon>Fungi</taxon>
        <taxon>Dikarya</taxon>
        <taxon>Basidiomycota</taxon>
        <taxon>Agaricomycotina</taxon>
        <taxon>Agaricomycetes</taxon>
        <taxon>Agaricomycetidae</taxon>
        <taxon>Agaricales</taxon>
        <taxon>Agaricineae</taxon>
        <taxon>Strophariaceae</taxon>
        <taxon>Agrocybe</taxon>
    </lineage>
</organism>
<evidence type="ECO:0000313" key="2">
    <source>
        <dbReference type="EMBL" id="KAF4615611.1"/>
    </source>
</evidence>
<feature type="compositionally biased region" description="Pro residues" evidence="1">
    <location>
        <begin position="77"/>
        <end position="87"/>
    </location>
</feature>
<feature type="compositionally biased region" description="Basic and acidic residues" evidence="1">
    <location>
        <begin position="49"/>
        <end position="63"/>
    </location>
</feature>
<protein>
    <submittedName>
        <fullName evidence="2">Uncharacterized protein</fullName>
    </submittedName>
</protein>
<gene>
    <name evidence="2" type="ORF">D9613_012898</name>
</gene>
<feature type="compositionally biased region" description="Low complexity" evidence="1">
    <location>
        <begin position="199"/>
        <end position="208"/>
    </location>
</feature>
<feature type="compositionally biased region" description="Basic and acidic residues" evidence="1">
    <location>
        <begin position="24"/>
        <end position="40"/>
    </location>
</feature>
<dbReference type="EMBL" id="JAACJL010000035">
    <property type="protein sequence ID" value="KAF4615611.1"/>
    <property type="molecule type" value="Genomic_DNA"/>
</dbReference>
<name>A0A8H4VLY6_9AGAR</name>
<keyword evidence="3" id="KW-1185">Reference proteome</keyword>
<evidence type="ECO:0000256" key="1">
    <source>
        <dbReference type="SAM" id="MobiDB-lite"/>
    </source>
</evidence>
<comment type="caution">
    <text evidence="2">The sequence shown here is derived from an EMBL/GenBank/DDBJ whole genome shotgun (WGS) entry which is preliminary data.</text>
</comment>
<evidence type="ECO:0000313" key="3">
    <source>
        <dbReference type="Proteomes" id="UP000521872"/>
    </source>
</evidence>
<proteinExistence type="predicted"/>